<organism evidence="1 2">
    <name type="scientific">Neonectria magnoliae</name>
    <dbReference type="NCBI Taxonomy" id="2732573"/>
    <lineage>
        <taxon>Eukaryota</taxon>
        <taxon>Fungi</taxon>
        <taxon>Dikarya</taxon>
        <taxon>Ascomycota</taxon>
        <taxon>Pezizomycotina</taxon>
        <taxon>Sordariomycetes</taxon>
        <taxon>Hypocreomycetidae</taxon>
        <taxon>Hypocreales</taxon>
        <taxon>Nectriaceae</taxon>
        <taxon>Neonectria</taxon>
    </lineage>
</organism>
<dbReference type="SUPFAM" id="SSF51905">
    <property type="entry name" value="FAD/NAD(P)-binding domain"/>
    <property type="match status" value="1"/>
</dbReference>
<sequence length="1184" mass="136154">MPYSKPTLQRVNDTSGLQIHSLMYRFHPSVKWQRGYPRREEIVTQVQQLWKRYGLHERTRFDTKVNRVYQDKGKWIINDPSLGRFDGIIAAVGTCGAPKVPHIQGMENFQGKIYHSSELTGKDAKGKKISIIGGGASAVEALEFASAEKALKTTILSRSDKWIIPRNIIVDTLLSYNVFGQETTFSIIPEFLLRKLFYRDMENIAPAGKGVFTDTPMVNSDIMNKLREGTAEWVRCDIEEFVDRGIVVNRRAKGVPKGGPGHQEVIEADMVVLATGFKRPSLSFLPEDCFNDPYQPPNWYLQTFPPEHPSISAINCTYLSAIGTVGNWHIGIYTRILLMFLVDPLTRPRPYWMQRWIDMTKFLKMSSPTGAFDFFTYLELLWWFVFCVAINPFRWKWALFVFFGLGFALPKAVVDEEERIMGDEGPARARQLVEAISTNLGFVEEEIWATLSPVAREKFEYAMRMKDGMISSSVSTLAKNLYTSNARFVFELLQNADDNHFQIARSLGQVPYVAFNVYPDRIVIDCNEDGFTHENLKAICAVGRSSKTGAQGYIGEKGIGFKSVFMAAWRVYIQSGDFSFYFQHRIADSGFGMIRPLWQEPTDQLQHPLTKMTLLLHDQGDEDQLLSQRETIHQQFNDLQENLLLFMRNLQRIRVTFFDANGGMETSTTFSTQKTDSNRVTLTRRVTRGGAVTVTSRIYYLVRHTVGNLAKNENVSYSYHEEMTRAYSRAEVVLGFPLTEHSVPIDMPQDVFAFLPMSHMGFKFLIHSDFVTQANRQGIVTTSRRNLGIIEGIYDAFIQAVLQFCNIPVLQYTWMRFLPNIDYYDHFWSRFVTRLQDNLRFEPVLWPRSESRLWPITDLGRLLPCQLDCLQEPLFRDTEPETHISSRYQESNLDMLEAYGLLFLTQDAFLDSVEQDLQLESPRMRSIGSDDWHTQVANLLALTFEREYSESLRTRVRQLPLLPLQDGNWVASTARASIYFSESADIKIPENLNLDLLDHAAEENSRRMDLFKHLGVSHAGVDFVRKSILRIHRLYPPSSGAIYTFVDQLEFLYSTHHLVTDPMEGRAGLCLVTHRNSAIFANEVDIFLPDNHEFGLKKLFEHADATEAPADTPRLHFLHDLYLQRSPEKPVPTTKHWEDWLCTYAGVRRHISLVTLEESQTLSRTVQYIAKHLPDKFLGFLRHH</sequence>
<gene>
    <name evidence="1" type="ORF">QQZ08_008552</name>
</gene>
<protein>
    <submittedName>
        <fullName evidence="1">Uncharacterized protein</fullName>
    </submittedName>
</protein>
<evidence type="ECO:0000313" key="2">
    <source>
        <dbReference type="Proteomes" id="UP001498421"/>
    </source>
</evidence>
<dbReference type="SUPFAM" id="SSF55874">
    <property type="entry name" value="ATPase domain of HSP90 chaperone/DNA topoisomerase II/histidine kinase"/>
    <property type="match status" value="1"/>
</dbReference>
<accession>A0ABR1HV03</accession>
<dbReference type="InterPro" id="IPR036188">
    <property type="entry name" value="FAD/NAD-bd_sf"/>
</dbReference>
<dbReference type="PANTHER" id="PTHR32387:SF0">
    <property type="entry name" value="PROTEIN NO VEIN"/>
    <property type="match status" value="1"/>
</dbReference>
<dbReference type="NCBIfam" id="NF047352">
    <property type="entry name" value="P_loop_sacsin"/>
    <property type="match status" value="1"/>
</dbReference>
<proteinExistence type="predicted"/>
<dbReference type="Gene3D" id="3.30.565.10">
    <property type="entry name" value="Histidine kinase-like ATPase, C-terminal domain"/>
    <property type="match status" value="1"/>
</dbReference>
<keyword evidence="2" id="KW-1185">Reference proteome</keyword>
<dbReference type="Pfam" id="PF13738">
    <property type="entry name" value="Pyr_redox_3"/>
    <property type="match status" value="1"/>
</dbReference>
<evidence type="ECO:0000313" key="1">
    <source>
        <dbReference type="EMBL" id="KAK7424669.1"/>
    </source>
</evidence>
<dbReference type="PANTHER" id="PTHR32387">
    <property type="entry name" value="WU:FJ29H11"/>
    <property type="match status" value="1"/>
</dbReference>
<reference evidence="1 2" key="1">
    <citation type="journal article" date="2025" name="Microbiol. Resour. Announc.">
        <title>Draft genome sequences for Neonectria magnoliae and Neonectria punicea, canker pathogens of Liriodendron tulipifera and Acer saccharum in West Virginia.</title>
        <authorList>
            <person name="Petronek H.M."/>
            <person name="Kasson M.T."/>
            <person name="Metheny A.M."/>
            <person name="Stauder C.M."/>
            <person name="Lovett B."/>
            <person name="Lynch S.C."/>
            <person name="Garnas J.R."/>
            <person name="Kasson L.R."/>
            <person name="Stajich J.E."/>
        </authorList>
    </citation>
    <scope>NUCLEOTIDE SEQUENCE [LARGE SCALE GENOMIC DNA]</scope>
    <source>
        <strain evidence="1 2">NRRL 64651</strain>
    </source>
</reference>
<dbReference type="InterPro" id="IPR052957">
    <property type="entry name" value="Auxin_embryo_med"/>
</dbReference>
<comment type="caution">
    <text evidence="1">The sequence shown here is derived from an EMBL/GenBank/DDBJ whole genome shotgun (WGS) entry which is preliminary data.</text>
</comment>
<dbReference type="Proteomes" id="UP001498421">
    <property type="component" value="Unassembled WGS sequence"/>
</dbReference>
<dbReference type="InterPro" id="IPR036890">
    <property type="entry name" value="HATPase_C_sf"/>
</dbReference>
<name>A0ABR1HV03_9HYPO</name>
<dbReference type="EMBL" id="JAZAVK010000089">
    <property type="protein sequence ID" value="KAK7424669.1"/>
    <property type="molecule type" value="Genomic_DNA"/>
</dbReference>
<dbReference type="Gene3D" id="3.50.50.60">
    <property type="entry name" value="FAD/NAD(P)-binding domain"/>
    <property type="match status" value="1"/>
</dbReference>